<organism evidence="3 4">
    <name type="scientific">Sphingobacterium athyrii</name>
    <dbReference type="NCBI Taxonomy" id="2152717"/>
    <lineage>
        <taxon>Bacteria</taxon>
        <taxon>Pseudomonadati</taxon>
        <taxon>Bacteroidota</taxon>
        <taxon>Sphingobacteriia</taxon>
        <taxon>Sphingobacteriales</taxon>
        <taxon>Sphingobacteriaceae</taxon>
        <taxon>Sphingobacterium</taxon>
    </lineage>
</organism>
<dbReference type="Gene3D" id="2.60.120.1440">
    <property type="match status" value="1"/>
</dbReference>
<feature type="transmembrane region" description="Helical" evidence="1">
    <location>
        <begin position="95"/>
        <end position="115"/>
    </location>
</feature>
<keyword evidence="1" id="KW-0472">Membrane</keyword>
<evidence type="ECO:0000256" key="1">
    <source>
        <dbReference type="SAM" id="Phobius"/>
    </source>
</evidence>
<proteinExistence type="predicted"/>
<dbReference type="RefSeq" id="WP_108632534.1">
    <property type="nucleotide sequence ID" value="NZ_QCXX01000001.1"/>
</dbReference>
<dbReference type="Gene3D" id="3.55.50.30">
    <property type="match status" value="1"/>
</dbReference>
<dbReference type="Proteomes" id="UP000250831">
    <property type="component" value="Unassembled WGS sequence"/>
</dbReference>
<dbReference type="InterPro" id="IPR012373">
    <property type="entry name" value="Ferrdict_sens_TM"/>
</dbReference>
<keyword evidence="1" id="KW-1133">Transmembrane helix</keyword>
<dbReference type="InterPro" id="IPR006860">
    <property type="entry name" value="FecR"/>
</dbReference>
<protein>
    <recommendedName>
        <fullName evidence="2">FecR protein domain-containing protein</fullName>
    </recommendedName>
</protein>
<evidence type="ECO:0000259" key="2">
    <source>
        <dbReference type="Pfam" id="PF04773"/>
    </source>
</evidence>
<evidence type="ECO:0000313" key="4">
    <source>
        <dbReference type="Proteomes" id="UP000250831"/>
    </source>
</evidence>
<dbReference type="Pfam" id="PF04773">
    <property type="entry name" value="FecR"/>
    <property type="match status" value="1"/>
</dbReference>
<sequence length="339" mass="38411">MENYHTYNTQDFLDDLNFVRFAKNPDQEEFGYWHKWRAGNPPNAKAYDEALAYLQALMGITRIRPDLGFTESLFRDIERGIVDNRKKRRNHIIRIWASLAGAAALALFVTAAWYYQSMIVIQTGSGALQTVILPDSSTVQLNANSSVAYRRAWNWLSKREVHTTGEALLTVRHLNKDTTAIRQEERFTAYTGELAVEVLGTKFNLKNRDNKVTVSLLEGRIALRNVKQGGAPRILAPGDIVMAGDQGFRNVLSDNRTVQQTVAWTQKTLTGENLSIADLINEFRYVYGKEIIVNDTALLNRKIDGRISLNSPESIVYTIANILQANIRTEKDTIYLDPK</sequence>
<dbReference type="AlphaFoldDB" id="A0A363NZK4"/>
<comment type="caution">
    <text evidence="3">The sequence shown here is derived from an EMBL/GenBank/DDBJ whole genome shotgun (WGS) entry which is preliminary data.</text>
</comment>
<feature type="domain" description="FecR protein" evidence="2">
    <location>
        <begin position="120"/>
        <end position="221"/>
    </location>
</feature>
<accession>A0A363NZK4</accession>
<reference evidence="3 4" key="1">
    <citation type="submission" date="2018-04" db="EMBL/GenBank/DDBJ databases">
        <title>Sphingobacterium sp. M46 Genome.</title>
        <authorList>
            <person name="Cheng J."/>
            <person name="Li Y."/>
        </authorList>
    </citation>
    <scope>NUCLEOTIDE SEQUENCE [LARGE SCALE GENOMIC DNA]</scope>
    <source>
        <strain evidence="3 4">M46</strain>
    </source>
</reference>
<dbReference type="GO" id="GO:0016989">
    <property type="term" value="F:sigma factor antagonist activity"/>
    <property type="evidence" value="ECO:0007669"/>
    <property type="project" value="TreeGrafter"/>
</dbReference>
<keyword evidence="1" id="KW-0812">Transmembrane</keyword>
<dbReference type="OrthoDB" id="1523489at2"/>
<dbReference type="EMBL" id="QCXX01000001">
    <property type="protein sequence ID" value="PUV26246.1"/>
    <property type="molecule type" value="Genomic_DNA"/>
</dbReference>
<evidence type="ECO:0000313" key="3">
    <source>
        <dbReference type="EMBL" id="PUV26246.1"/>
    </source>
</evidence>
<name>A0A363NZK4_9SPHI</name>
<gene>
    <name evidence="3" type="ORF">DCO56_04635</name>
</gene>
<keyword evidence="4" id="KW-1185">Reference proteome</keyword>
<dbReference type="PIRSF" id="PIRSF018266">
    <property type="entry name" value="FecR"/>
    <property type="match status" value="1"/>
</dbReference>
<dbReference type="PANTHER" id="PTHR30273:SF2">
    <property type="entry name" value="PROTEIN FECR"/>
    <property type="match status" value="1"/>
</dbReference>
<dbReference type="PANTHER" id="PTHR30273">
    <property type="entry name" value="PERIPLASMIC SIGNAL SENSOR AND SIGMA FACTOR ACTIVATOR FECR-RELATED"/>
    <property type="match status" value="1"/>
</dbReference>